<organism evidence="2 3">
    <name type="scientific">Desulfofundulus kuznetsovii (strain DSM 6115 / VKM B-1805 / 17)</name>
    <name type="common">Desulfotomaculum kuznetsovii</name>
    <dbReference type="NCBI Taxonomy" id="760568"/>
    <lineage>
        <taxon>Bacteria</taxon>
        <taxon>Bacillati</taxon>
        <taxon>Bacillota</taxon>
        <taxon>Clostridia</taxon>
        <taxon>Eubacteriales</taxon>
        <taxon>Peptococcaceae</taxon>
        <taxon>Desulfofundulus</taxon>
    </lineage>
</organism>
<sequence>MLKPNIAESIDRIEKQIKQLASTLDEYEACWRRNEQLATIERFLEQARLAGFDPTLIAELRLFARVLADDEQSDMTLAEEEEQRRQKAQSLSWSGYDVIETRSR</sequence>
<dbReference type="AlphaFoldDB" id="A0AAU8P8T1"/>
<feature type="region of interest" description="Disordered" evidence="1">
    <location>
        <begin position="77"/>
        <end position="104"/>
    </location>
</feature>
<dbReference type="KEGG" id="dku:Desku_1129"/>
<reference evidence="3" key="1">
    <citation type="submission" date="2011-05" db="EMBL/GenBank/DDBJ databases">
        <title>Complete sequence of Desulfotomaculum kuznetsovii DSM 6115.</title>
        <authorList>
            <person name="Lucas S."/>
            <person name="Han J."/>
            <person name="Lapidus A."/>
            <person name="Cheng J.-F."/>
            <person name="Goodwin L."/>
            <person name="Pitluck S."/>
            <person name="Peters L."/>
            <person name="Mikhailova N."/>
            <person name="Lu M."/>
            <person name="Saunders E."/>
            <person name="Han C."/>
            <person name="Tapia R."/>
            <person name="Land M."/>
            <person name="Hauser L."/>
            <person name="Kyrpides N."/>
            <person name="Ivanova N."/>
            <person name="Pagani I."/>
            <person name="Nazina T."/>
            <person name="Ivanova A."/>
            <person name="Parshina S."/>
            <person name="Kuever J."/>
            <person name="Muyzer G."/>
            <person name="Plugge C."/>
            <person name="Stams A."/>
            <person name="Woyke T."/>
        </authorList>
    </citation>
    <scope>NUCLEOTIDE SEQUENCE [LARGE SCALE GENOMIC DNA]</scope>
    <source>
        <strain evidence="3">DSM 6115 / VKM B-1805 / 17</strain>
    </source>
</reference>
<gene>
    <name evidence="2" type="ordered locus">Desku_1129</name>
</gene>
<evidence type="ECO:0000313" key="2">
    <source>
        <dbReference type="EMBL" id="AEG14714.1"/>
    </source>
</evidence>
<dbReference type="EMBL" id="CP002770">
    <property type="protein sequence ID" value="AEG14714.1"/>
    <property type="molecule type" value="Genomic_DNA"/>
</dbReference>
<proteinExistence type="predicted"/>
<evidence type="ECO:0000313" key="3">
    <source>
        <dbReference type="Proteomes" id="UP000009229"/>
    </source>
</evidence>
<dbReference type="RefSeq" id="WP_013822229.1">
    <property type="nucleotide sequence ID" value="NC_015573.1"/>
</dbReference>
<protein>
    <submittedName>
        <fullName evidence="2">Uncharacterized protein</fullName>
    </submittedName>
</protein>
<dbReference type="Proteomes" id="UP000009229">
    <property type="component" value="Chromosome"/>
</dbReference>
<keyword evidence="3" id="KW-1185">Reference proteome</keyword>
<accession>A0AAU8P8T1</accession>
<evidence type="ECO:0000256" key="1">
    <source>
        <dbReference type="SAM" id="MobiDB-lite"/>
    </source>
</evidence>
<name>A0AAU8P8T1_DESK7</name>